<evidence type="ECO:0000259" key="2">
    <source>
        <dbReference type="SMART" id="SM01007"/>
    </source>
</evidence>
<reference evidence="4" key="2">
    <citation type="submission" date="2025-08" db="UniProtKB">
        <authorList>
            <consortium name="RefSeq"/>
        </authorList>
    </citation>
    <scope>IDENTIFICATION</scope>
    <source>
        <strain evidence="4">S238N-H82</strain>
        <tissue evidence="4">Testes</tissue>
    </source>
</reference>
<dbReference type="PANTHER" id="PTHR10672">
    <property type="entry name" value="ADDUCIN"/>
    <property type="match status" value="1"/>
</dbReference>
<dbReference type="GeneID" id="118414126"/>
<organism evidence="3 4">
    <name type="scientific">Branchiostoma floridae</name>
    <name type="common">Florida lancelet</name>
    <name type="synonym">Amphioxus</name>
    <dbReference type="NCBI Taxonomy" id="7739"/>
    <lineage>
        <taxon>Eukaryota</taxon>
        <taxon>Metazoa</taxon>
        <taxon>Chordata</taxon>
        <taxon>Cephalochordata</taxon>
        <taxon>Leptocardii</taxon>
        <taxon>Amphioxiformes</taxon>
        <taxon>Branchiostomatidae</taxon>
        <taxon>Branchiostoma</taxon>
    </lineage>
</organism>
<dbReference type="Pfam" id="PF00596">
    <property type="entry name" value="Aldolase_II"/>
    <property type="match status" value="1"/>
</dbReference>
<dbReference type="AlphaFoldDB" id="A0A9J7MNI9"/>
<name>A0A9J7MNI9_BRAFL</name>
<evidence type="ECO:0000256" key="1">
    <source>
        <dbReference type="ARBA" id="ARBA00006274"/>
    </source>
</evidence>
<dbReference type="PANTHER" id="PTHR10672:SF3">
    <property type="entry name" value="PROTEIN HU-LI TAI SHAO"/>
    <property type="match status" value="1"/>
</dbReference>
<dbReference type="NCBIfam" id="NF005451">
    <property type="entry name" value="PRK07044.1"/>
    <property type="match status" value="1"/>
</dbReference>
<feature type="domain" description="Class II aldolase/adducin N-terminal" evidence="2">
    <location>
        <begin position="58"/>
        <end position="239"/>
    </location>
</feature>
<comment type="similarity">
    <text evidence="1">Belongs to the aldolase class II family. Adducin subfamily.</text>
</comment>
<protein>
    <submittedName>
        <fullName evidence="4">Alpha-adducin-like</fullName>
    </submittedName>
</protein>
<keyword evidence="3" id="KW-1185">Reference proteome</keyword>
<dbReference type="SUPFAM" id="SSF53639">
    <property type="entry name" value="AraD/HMP-PK domain-like"/>
    <property type="match status" value="1"/>
</dbReference>
<dbReference type="FunFam" id="3.40.225.10:FF:000013">
    <property type="entry name" value="Class II aldolase"/>
    <property type="match status" value="1"/>
</dbReference>
<gene>
    <name evidence="4" type="primary">LOC118414126</name>
</gene>
<dbReference type="Gene3D" id="3.40.225.10">
    <property type="entry name" value="Class II aldolase/adducin N-terminal domain"/>
    <property type="match status" value="1"/>
</dbReference>
<evidence type="ECO:0000313" key="3">
    <source>
        <dbReference type="Proteomes" id="UP000001554"/>
    </source>
</evidence>
<dbReference type="GO" id="GO:0014069">
    <property type="term" value="C:postsynaptic density"/>
    <property type="evidence" value="ECO:0000318"/>
    <property type="project" value="GO_Central"/>
</dbReference>
<accession>A0A9J7MNI9</accession>
<dbReference type="InterPro" id="IPR051017">
    <property type="entry name" value="Aldolase-II_Adducin_sf"/>
</dbReference>
<dbReference type="GO" id="GO:0051015">
    <property type="term" value="F:actin filament binding"/>
    <property type="evidence" value="ECO:0000318"/>
    <property type="project" value="GO_Central"/>
</dbReference>
<evidence type="ECO:0000313" key="4">
    <source>
        <dbReference type="RefSeq" id="XP_035673821.1"/>
    </source>
</evidence>
<dbReference type="OMA" id="IWMNPIG"/>
<dbReference type="GO" id="GO:0005886">
    <property type="term" value="C:plasma membrane"/>
    <property type="evidence" value="ECO:0000318"/>
    <property type="project" value="GO_Central"/>
</dbReference>
<dbReference type="GO" id="GO:0051016">
    <property type="term" value="P:barbed-end actin filament capping"/>
    <property type="evidence" value="ECO:0000318"/>
    <property type="project" value="GO_Central"/>
</dbReference>
<dbReference type="KEGG" id="bfo:118414126"/>
<dbReference type="InterPro" id="IPR036409">
    <property type="entry name" value="Aldolase_II/adducin_N_sf"/>
</dbReference>
<dbReference type="OrthoDB" id="3238794at2759"/>
<dbReference type="InterPro" id="IPR001303">
    <property type="entry name" value="Aldolase_II/adducin_N"/>
</dbReference>
<dbReference type="RefSeq" id="XP_035673821.1">
    <property type="nucleotide sequence ID" value="XM_035817928.1"/>
</dbReference>
<dbReference type="SMART" id="SM01007">
    <property type="entry name" value="Aldolase_II"/>
    <property type="match status" value="1"/>
</dbReference>
<dbReference type="Proteomes" id="UP000001554">
    <property type="component" value="Chromosome 4"/>
</dbReference>
<proteinExistence type="inferred from homology"/>
<reference evidence="3" key="1">
    <citation type="journal article" date="2020" name="Nat. Ecol. Evol.">
        <title>Deeply conserved synteny resolves early events in vertebrate evolution.</title>
        <authorList>
            <person name="Simakov O."/>
            <person name="Marletaz F."/>
            <person name="Yue J.X."/>
            <person name="O'Connell B."/>
            <person name="Jenkins J."/>
            <person name="Brandt A."/>
            <person name="Calef R."/>
            <person name="Tung C.H."/>
            <person name="Huang T.K."/>
            <person name="Schmutz J."/>
            <person name="Satoh N."/>
            <person name="Yu J.K."/>
            <person name="Putnam N.H."/>
            <person name="Green R.E."/>
            <person name="Rokhsar D.S."/>
        </authorList>
    </citation>
    <scope>NUCLEOTIDE SEQUENCE [LARGE SCALE GENOMIC DNA]</scope>
    <source>
        <strain evidence="3">S238N-H82</strain>
    </source>
</reference>
<dbReference type="GO" id="GO:0005856">
    <property type="term" value="C:cytoskeleton"/>
    <property type="evidence" value="ECO:0000318"/>
    <property type="project" value="GO_Central"/>
</dbReference>
<sequence length="320" mass="35495">MLQVWNAIRHVYNKGTLSLVSRTNDFHTSAAQGCPIPINDLHRVSPDRYTQKERDERCKLAALYRLVHQEGWTQYIYNHITAQVGEGHHFLLNPFGLLYEEVTASNLLKVNLEGDVIDPGTTLLGVNLAGYLLHSAIHAARPDVKCVVHIHSPYAAAVSTMKCGLLPMSQEALLLGEISYHPYSGILVDQTEREAIAKNLGPKNKVMMLQNHGMVACGESIEEAWVNTYGTIHACEIQVQAMGAGVDNLLVLDGKSLWERTAAIAASEDVAHQARTQVKWAPGQLEFEAMMRKLDRQGHQTGYPYQLPEVYATASEQQST</sequence>